<name>A0A843YH05_9RHOB</name>
<dbReference type="Gene3D" id="3.40.630.30">
    <property type="match status" value="1"/>
</dbReference>
<evidence type="ECO:0000256" key="2">
    <source>
        <dbReference type="ARBA" id="ARBA00023315"/>
    </source>
</evidence>
<dbReference type="PANTHER" id="PTHR10545">
    <property type="entry name" value="DIAMINE N-ACETYLTRANSFERASE"/>
    <property type="match status" value="1"/>
</dbReference>
<proteinExistence type="predicted"/>
<dbReference type="EMBL" id="WIBF01000027">
    <property type="protein sequence ID" value="MQQ10820.1"/>
    <property type="molecule type" value="Genomic_DNA"/>
</dbReference>
<accession>A0A843YH05</accession>
<dbReference type="AlphaFoldDB" id="A0A843YH05"/>
<reference evidence="4 5" key="1">
    <citation type="submission" date="2019-10" db="EMBL/GenBank/DDBJ databases">
        <title>Epibacterium sp. nov., isolated from seawater.</title>
        <authorList>
            <person name="Zhang X."/>
            <person name="Li N."/>
        </authorList>
    </citation>
    <scope>NUCLEOTIDE SEQUENCE [LARGE SCALE GENOMIC DNA]</scope>
    <source>
        <strain evidence="4 5">SM1979</strain>
    </source>
</reference>
<dbReference type="InterPro" id="IPR000182">
    <property type="entry name" value="GNAT_dom"/>
</dbReference>
<dbReference type="CDD" id="cd04301">
    <property type="entry name" value="NAT_SF"/>
    <property type="match status" value="1"/>
</dbReference>
<dbReference type="SUPFAM" id="SSF55729">
    <property type="entry name" value="Acyl-CoA N-acyltransferases (Nat)"/>
    <property type="match status" value="1"/>
</dbReference>
<dbReference type="RefSeq" id="WP_153218084.1">
    <property type="nucleotide sequence ID" value="NZ_WIBF01000027.1"/>
</dbReference>
<dbReference type="Pfam" id="PF00583">
    <property type="entry name" value="Acetyltransf_1"/>
    <property type="match status" value="1"/>
</dbReference>
<evidence type="ECO:0000313" key="4">
    <source>
        <dbReference type="EMBL" id="MQQ10820.1"/>
    </source>
</evidence>
<dbReference type="PANTHER" id="PTHR10545:SF29">
    <property type="entry name" value="GH14572P-RELATED"/>
    <property type="match status" value="1"/>
</dbReference>
<comment type="caution">
    <text evidence="4">The sequence shown here is derived from an EMBL/GenBank/DDBJ whole genome shotgun (WGS) entry which is preliminary data.</text>
</comment>
<dbReference type="InterPro" id="IPR051016">
    <property type="entry name" value="Diverse_Substrate_AcTransf"/>
</dbReference>
<evidence type="ECO:0000313" key="5">
    <source>
        <dbReference type="Proteomes" id="UP000444174"/>
    </source>
</evidence>
<sequence length="147" mass="16731">MIVRAVARKDIPKVVKLARKLAEHVNDPDPKLTTEIVEELAFGETRWFEALVVEHNREIVGFAAFTQSFELHTNSKTLLVSDLFVCDQIRKSGVGQALLEALQRVANDRKCGVIRFEVWQENEQARAFYAKHDAQAVDDVDLWQIAV</sequence>
<keyword evidence="5" id="KW-1185">Reference proteome</keyword>
<gene>
    <name evidence="4" type="ORF">GFB49_20415</name>
</gene>
<keyword evidence="1 4" id="KW-0808">Transferase</keyword>
<dbReference type="PROSITE" id="PS51186">
    <property type="entry name" value="GNAT"/>
    <property type="match status" value="1"/>
</dbReference>
<dbReference type="Proteomes" id="UP000444174">
    <property type="component" value="Unassembled WGS sequence"/>
</dbReference>
<evidence type="ECO:0000256" key="1">
    <source>
        <dbReference type="ARBA" id="ARBA00022679"/>
    </source>
</evidence>
<organism evidence="4 5">
    <name type="scientific">Tritonibacter litoralis</name>
    <dbReference type="NCBI Taxonomy" id="2662264"/>
    <lineage>
        <taxon>Bacteria</taxon>
        <taxon>Pseudomonadati</taxon>
        <taxon>Pseudomonadota</taxon>
        <taxon>Alphaproteobacteria</taxon>
        <taxon>Rhodobacterales</taxon>
        <taxon>Paracoccaceae</taxon>
        <taxon>Tritonibacter</taxon>
    </lineage>
</organism>
<dbReference type="InterPro" id="IPR016181">
    <property type="entry name" value="Acyl_CoA_acyltransferase"/>
</dbReference>
<feature type="domain" description="N-acetyltransferase" evidence="3">
    <location>
        <begin position="1"/>
        <end position="147"/>
    </location>
</feature>
<protein>
    <submittedName>
        <fullName evidence="4">GNAT family N-acetyltransferase</fullName>
    </submittedName>
</protein>
<dbReference type="GO" id="GO:0008080">
    <property type="term" value="F:N-acetyltransferase activity"/>
    <property type="evidence" value="ECO:0007669"/>
    <property type="project" value="UniProtKB-ARBA"/>
</dbReference>
<evidence type="ECO:0000259" key="3">
    <source>
        <dbReference type="PROSITE" id="PS51186"/>
    </source>
</evidence>
<keyword evidence="2" id="KW-0012">Acyltransferase</keyword>